<evidence type="ECO:0000313" key="2">
    <source>
        <dbReference type="EMBL" id="WNM28202.1"/>
    </source>
</evidence>
<name>A0AA96FEJ3_9MICO</name>
<sequence length="388" mass="42911">MAEEISTPAGSGDGVHRCPKCGASDVIELPEKQQFMCEFCRHTWDFTRLDEAMGLSQGIADLQGTTYSSAASDIASDEALVTLKCDGCGSEVVIDTDRSLQARCHWCKHVLSLNNRIPNGAVPDGILPFSVTREQAMGHISAFVQERRSFALPEFASTFRPENVMGVYLPYMTVDGNVSARLDGVGEILRRRIVREKQATRYQFDRYGVTRFLDIEIDDLIVESNFEKADITSATSTNNVINAILPFDVKNIVRFDAHFLGDDYTSQRRDMDIAEAETIAAGHFLTVARGDAAPTVRQYDRGVRWEAEQVRIDGARWTAVLLPVWLYGFVENRKGRMVTHYIAVNGRTGATMGSVPINTRKAAMLAWGVAIGVSLITWPLAFAMLAAS</sequence>
<dbReference type="AlphaFoldDB" id="A0AA96FEJ3"/>
<dbReference type="EMBL" id="CP134880">
    <property type="protein sequence ID" value="WNM28202.1"/>
    <property type="molecule type" value="Genomic_DNA"/>
</dbReference>
<reference evidence="2" key="1">
    <citation type="submission" date="2023-09" db="EMBL/GenBank/DDBJ databases">
        <title>Demequina sp. a novel bacteria isolated from Capsicum annuum.</title>
        <authorList>
            <person name="Humaira Z."/>
            <person name="Lee J."/>
            <person name="Cho D."/>
        </authorList>
    </citation>
    <scope>NUCLEOTIDE SEQUENCE</scope>
    <source>
        <strain evidence="2">PMTSA13</strain>
    </source>
</reference>
<feature type="transmembrane region" description="Helical" evidence="1">
    <location>
        <begin position="364"/>
        <end position="387"/>
    </location>
</feature>
<evidence type="ECO:0000256" key="1">
    <source>
        <dbReference type="SAM" id="Phobius"/>
    </source>
</evidence>
<accession>A0AA96FEJ3</accession>
<keyword evidence="1" id="KW-0812">Transmembrane</keyword>
<dbReference type="KEGG" id="dcp:RN607_04150"/>
<dbReference type="PANTHER" id="PTHR37826">
    <property type="entry name" value="FLOTILLIN BAND_7_5 DOMAIN PROTEIN"/>
    <property type="match status" value="1"/>
</dbReference>
<dbReference type="PANTHER" id="PTHR37826:SF3">
    <property type="entry name" value="J DOMAIN-CONTAINING PROTEIN"/>
    <property type="match status" value="1"/>
</dbReference>
<organism evidence="2">
    <name type="scientific">Demequina capsici</name>
    <dbReference type="NCBI Taxonomy" id="3075620"/>
    <lineage>
        <taxon>Bacteria</taxon>
        <taxon>Bacillati</taxon>
        <taxon>Actinomycetota</taxon>
        <taxon>Actinomycetes</taxon>
        <taxon>Micrococcales</taxon>
        <taxon>Demequinaceae</taxon>
        <taxon>Demequina</taxon>
    </lineage>
</organism>
<dbReference type="Proteomes" id="UP001303408">
    <property type="component" value="Chromosome"/>
</dbReference>
<dbReference type="RefSeq" id="WP_313544534.1">
    <property type="nucleotide sequence ID" value="NZ_CP134880.1"/>
</dbReference>
<protein>
    <submittedName>
        <fullName evidence="2">TFIIB-type zinc ribbon-containing protein</fullName>
    </submittedName>
</protein>
<keyword evidence="1" id="KW-0472">Membrane</keyword>
<keyword evidence="1" id="KW-1133">Transmembrane helix</keyword>
<gene>
    <name evidence="2" type="ORF">RN607_04150</name>
</gene>
<proteinExistence type="predicted"/>